<feature type="chain" id="PRO_5037688509" evidence="1">
    <location>
        <begin position="18"/>
        <end position="278"/>
    </location>
</feature>
<accession>A0A930YUA0</accession>
<keyword evidence="3" id="KW-1185">Reference proteome</keyword>
<name>A0A930YUA0_9FLAO</name>
<evidence type="ECO:0000256" key="1">
    <source>
        <dbReference type="SAM" id="SignalP"/>
    </source>
</evidence>
<gene>
    <name evidence="2" type="ORF">IC612_01600</name>
</gene>
<evidence type="ECO:0000313" key="3">
    <source>
        <dbReference type="Proteomes" id="UP000694480"/>
    </source>
</evidence>
<dbReference type="EMBL" id="JADKYY010000002">
    <property type="protein sequence ID" value="MBF5026489.1"/>
    <property type="molecule type" value="Genomic_DNA"/>
</dbReference>
<keyword evidence="1" id="KW-0732">Signal</keyword>
<feature type="signal peptide" evidence="1">
    <location>
        <begin position="1"/>
        <end position="17"/>
    </location>
</feature>
<sequence length="278" mass="30992">MKLLNFILFFCASLFYAQSVSDFKYVVVPKKFADFKTNNAYNLNRILESKLTDRNYIVVSDEKESWPEELLNDPCQALNADLKDTSTLFKNKIKLVLTDCSGASILVSDAVGDYKEFDKGFQDALLKGVVQVQPSQGILRKAVVQKTIPQQVDKEVATVSSKINPNRISNTDTDPGKSVMPLENSPQVNKMPSTLHYTYQGRTFNRVNLAGDYFILTTPDSSQPYATFKESSKEGVFHVQLVGNSVALGVQQENGILVESWDAAASKITTMFFLKSNN</sequence>
<dbReference type="AlphaFoldDB" id="A0A930YUA0"/>
<dbReference type="Proteomes" id="UP000694480">
    <property type="component" value="Unassembled WGS sequence"/>
</dbReference>
<evidence type="ECO:0000313" key="2">
    <source>
        <dbReference type="EMBL" id="MBF5026489.1"/>
    </source>
</evidence>
<organism evidence="2 3">
    <name type="scientific">Planobacterium oryzisoli</name>
    <dbReference type="NCBI Taxonomy" id="2771435"/>
    <lineage>
        <taxon>Bacteria</taxon>
        <taxon>Pseudomonadati</taxon>
        <taxon>Bacteroidota</taxon>
        <taxon>Flavobacteriia</taxon>
        <taxon>Flavobacteriales</taxon>
        <taxon>Weeksellaceae</taxon>
        <taxon>Chryseobacterium group</taxon>
        <taxon>Chryseobacterium</taxon>
    </lineage>
</organism>
<proteinExistence type="predicted"/>
<dbReference type="RefSeq" id="WP_194738426.1">
    <property type="nucleotide sequence ID" value="NZ_JADKYY010000002.1"/>
</dbReference>
<comment type="caution">
    <text evidence="2">The sequence shown here is derived from an EMBL/GenBank/DDBJ whole genome shotgun (WGS) entry which is preliminary data.</text>
</comment>
<protein>
    <submittedName>
        <fullName evidence="2">Uncharacterized protein</fullName>
    </submittedName>
</protein>
<reference evidence="2" key="1">
    <citation type="submission" date="2020-11" db="EMBL/GenBank/DDBJ databases">
        <title>Genome seq and assembly of Planobacterium sp.</title>
        <authorList>
            <person name="Chhetri G."/>
        </authorList>
    </citation>
    <scope>NUCLEOTIDE SEQUENCE</scope>
    <source>
        <strain evidence="2">GCR5</strain>
    </source>
</reference>